<evidence type="ECO:0000259" key="10">
    <source>
        <dbReference type="PROSITE" id="PS50109"/>
    </source>
</evidence>
<dbReference type="InterPro" id="IPR036097">
    <property type="entry name" value="HisK_dim/P_sf"/>
</dbReference>
<dbReference type="SUPFAM" id="SSF55874">
    <property type="entry name" value="ATPase domain of HSP90 chaperone/DNA topoisomerase II/histidine kinase"/>
    <property type="match status" value="1"/>
</dbReference>
<dbReference type="InterPro" id="IPR001610">
    <property type="entry name" value="PAC"/>
</dbReference>
<evidence type="ECO:0000256" key="7">
    <source>
        <dbReference type="ARBA" id="ARBA00022840"/>
    </source>
</evidence>
<keyword evidence="9" id="KW-0472">Membrane</keyword>
<evidence type="ECO:0000256" key="5">
    <source>
        <dbReference type="ARBA" id="ARBA00022741"/>
    </source>
</evidence>
<dbReference type="Gene3D" id="3.30.450.20">
    <property type="entry name" value="PAS domain"/>
    <property type="match status" value="1"/>
</dbReference>
<dbReference type="InterPro" id="IPR003661">
    <property type="entry name" value="HisK_dim/P_dom"/>
</dbReference>
<dbReference type="EC" id="2.7.13.3" evidence="2"/>
<dbReference type="NCBIfam" id="TIGR00229">
    <property type="entry name" value="sensory_box"/>
    <property type="match status" value="1"/>
</dbReference>
<dbReference type="CDD" id="cd00082">
    <property type="entry name" value="HisKA"/>
    <property type="match status" value="1"/>
</dbReference>
<feature type="domain" description="PAC" evidence="12">
    <location>
        <begin position="362"/>
        <end position="414"/>
    </location>
</feature>
<dbReference type="InterPro" id="IPR000700">
    <property type="entry name" value="PAS-assoc_C"/>
</dbReference>
<dbReference type="GO" id="GO:0005524">
    <property type="term" value="F:ATP binding"/>
    <property type="evidence" value="ECO:0007669"/>
    <property type="project" value="UniProtKB-KW"/>
</dbReference>
<keyword evidence="7" id="KW-0067">ATP-binding</keyword>
<dbReference type="SMART" id="SM00387">
    <property type="entry name" value="HATPase_c"/>
    <property type="match status" value="1"/>
</dbReference>
<dbReference type="GO" id="GO:0000155">
    <property type="term" value="F:phosphorelay sensor kinase activity"/>
    <property type="evidence" value="ECO:0007669"/>
    <property type="project" value="InterPro"/>
</dbReference>
<feature type="transmembrane region" description="Helical" evidence="9">
    <location>
        <begin position="251"/>
        <end position="270"/>
    </location>
</feature>
<evidence type="ECO:0000256" key="6">
    <source>
        <dbReference type="ARBA" id="ARBA00022777"/>
    </source>
</evidence>
<dbReference type="InterPro" id="IPR036890">
    <property type="entry name" value="HATPase_C_sf"/>
</dbReference>
<dbReference type="Pfam" id="PF00512">
    <property type="entry name" value="HisKA"/>
    <property type="match status" value="1"/>
</dbReference>
<dbReference type="RefSeq" id="WP_168876349.1">
    <property type="nucleotide sequence ID" value="NZ_JABAIM010000001.1"/>
</dbReference>
<evidence type="ECO:0000256" key="2">
    <source>
        <dbReference type="ARBA" id="ARBA00012438"/>
    </source>
</evidence>
<evidence type="ECO:0000256" key="8">
    <source>
        <dbReference type="ARBA" id="ARBA00023012"/>
    </source>
</evidence>
<keyword evidence="9" id="KW-1133">Transmembrane helix</keyword>
<evidence type="ECO:0000256" key="3">
    <source>
        <dbReference type="ARBA" id="ARBA00022553"/>
    </source>
</evidence>
<dbReference type="EMBL" id="JABAIM010000001">
    <property type="protein sequence ID" value="NLR74761.1"/>
    <property type="molecule type" value="Genomic_DNA"/>
</dbReference>
<keyword evidence="9" id="KW-0812">Transmembrane</keyword>
<dbReference type="PROSITE" id="PS50112">
    <property type="entry name" value="PAS"/>
    <property type="match status" value="1"/>
</dbReference>
<accession>A0A847RYG6</accession>
<sequence>MAFRFHTRWLWAMPNLVLLLFLLAAGGFVYLLQHNELGERRDALIVDALWQEQTLRLHLESQRNQLIELAHATQSEGLDEDQLSARSLFLLSENPEIMGMVRQDSLDRSLWVYPPLANAALDSILSTPEARQALRQAHLTGRPAYSTAIFSPTREYVFVLYAPISDGKRYAGALASVHSLKGLLEQQVPWWIANKYQISIVDLDGKGLAAKFDQRIPGSDLSHELAFDPPGGGLRMRATSYQQASPILQRALLWVLIGLAGVMLWSMWALRRHIRQRLEAERALRQEMSLRRAMEDSLVSGMRAMDMHGKLIYVNRAFCEMVGLSSEQLLDQQTPMPYWAPEAQDDCAAIYQSILAGQCPPNGYTARFMRQDGERFDVRIYASPLIDSQGKQSGWMSSLYDITELKREREALKASHERFMTVLDGLDAMVTVVDPDSHEVLFSNQRVRTWLRLASDSAYCIIPLLPLPYQHDDGEAWDAIGQRWYHIQRRLLLWVDGRPAWLSIATDLTVLRSMQEREQQQAQQLQHTARLISMGEMASSLAHELNQPLAAISSYSTGCQNLLEQGTTSPEALRLALGKISEQARRAGGIIRGIREFVQRREPKLGACQLNDMIDNVLSLLSAELRHTGTQVRYRLVSLPDIQADRVMLEQVLFNLAKNAIEAMTNRPAYQRKLTLISKQLDHHVCITVADRGPGLSEAEKQQLFTAFYTTKAQGMGMGLNICRSIVEYHQGRLWVEDNPGGGCRFSFTLPLPPREVDHVETA</sequence>
<keyword evidence="5" id="KW-0547">Nucleotide-binding</keyword>
<evidence type="ECO:0000256" key="4">
    <source>
        <dbReference type="ARBA" id="ARBA00022679"/>
    </source>
</evidence>
<comment type="catalytic activity">
    <reaction evidence="1">
        <text>ATP + protein L-histidine = ADP + protein N-phospho-L-histidine.</text>
        <dbReference type="EC" id="2.7.13.3"/>
    </reaction>
</comment>
<dbReference type="Proteomes" id="UP000587991">
    <property type="component" value="Unassembled WGS sequence"/>
</dbReference>
<dbReference type="Gene3D" id="3.30.565.10">
    <property type="entry name" value="Histidine kinase-like ATPase, C-terminal domain"/>
    <property type="match status" value="1"/>
</dbReference>
<evidence type="ECO:0000259" key="11">
    <source>
        <dbReference type="PROSITE" id="PS50112"/>
    </source>
</evidence>
<name>A0A847RYG6_9NEIS</name>
<dbReference type="SUPFAM" id="SSF55785">
    <property type="entry name" value="PYP-like sensor domain (PAS domain)"/>
    <property type="match status" value="2"/>
</dbReference>
<dbReference type="InterPro" id="IPR035965">
    <property type="entry name" value="PAS-like_dom_sf"/>
</dbReference>
<dbReference type="AlphaFoldDB" id="A0A847RYG6"/>
<dbReference type="PROSITE" id="PS50109">
    <property type="entry name" value="HIS_KIN"/>
    <property type="match status" value="1"/>
</dbReference>
<dbReference type="SMART" id="SM00086">
    <property type="entry name" value="PAC"/>
    <property type="match status" value="1"/>
</dbReference>
<keyword evidence="8" id="KW-0902">Two-component regulatory system</keyword>
<dbReference type="Gene3D" id="1.10.287.130">
    <property type="match status" value="1"/>
</dbReference>
<keyword evidence="14" id="KW-1185">Reference proteome</keyword>
<dbReference type="PANTHER" id="PTHR43065">
    <property type="entry name" value="SENSOR HISTIDINE KINASE"/>
    <property type="match status" value="1"/>
</dbReference>
<comment type="caution">
    <text evidence="13">The sequence shown here is derived from an EMBL/GenBank/DDBJ whole genome shotgun (WGS) entry which is preliminary data.</text>
</comment>
<dbReference type="PROSITE" id="PS50113">
    <property type="entry name" value="PAC"/>
    <property type="match status" value="1"/>
</dbReference>
<evidence type="ECO:0000256" key="9">
    <source>
        <dbReference type="SAM" id="Phobius"/>
    </source>
</evidence>
<proteinExistence type="predicted"/>
<dbReference type="InterPro" id="IPR003594">
    <property type="entry name" value="HATPase_dom"/>
</dbReference>
<dbReference type="SMART" id="SM00091">
    <property type="entry name" value="PAS"/>
    <property type="match status" value="2"/>
</dbReference>
<protein>
    <recommendedName>
        <fullName evidence="2">histidine kinase</fullName>
        <ecNumber evidence="2">2.7.13.3</ecNumber>
    </recommendedName>
</protein>
<keyword evidence="4" id="KW-0808">Transferase</keyword>
<evidence type="ECO:0000313" key="14">
    <source>
        <dbReference type="Proteomes" id="UP000587991"/>
    </source>
</evidence>
<keyword evidence="6" id="KW-0418">Kinase</keyword>
<evidence type="ECO:0000313" key="13">
    <source>
        <dbReference type="EMBL" id="NLR74761.1"/>
    </source>
</evidence>
<dbReference type="Pfam" id="PF13426">
    <property type="entry name" value="PAS_9"/>
    <property type="match status" value="1"/>
</dbReference>
<dbReference type="Pfam" id="PF02518">
    <property type="entry name" value="HATPase_c"/>
    <property type="match status" value="1"/>
</dbReference>
<dbReference type="InterPro" id="IPR000014">
    <property type="entry name" value="PAS"/>
</dbReference>
<dbReference type="InterPro" id="IPR004358">
    <property type="entry name" value="Sig_transdc_His_kin-like_C"/>
</dbReference>
<dbReference type="PRINTS" id="PR00344">
    <property type="entry name" value="BCTRLSENSOR"/>
</dbReference>
<reference evidence="13 14" key="1">
    <citation type="submission" date="2020-04" db="EMBL/GenBank/DDBJ databases">
        <title>Draft genome of Leeia sp. IMCC25680.</title>
        <authorList>
            <person name="Song J."/>
            <person name="Cho J.-C."/>
        </authorList>
    </citation>
    <scope>NUCLEOTIDE SEQUENCE [LARGE SCALE GENOMIC DNA]</scope>
    <source>
        <strain evidence="13 14">IMCC25680</strain>
    </source>
</reference>
<organism evidence="13 14">
    <name type="scientific">Leeia aquatica</name>
    <dbReference type="NCBI Taxonomy" id="2725557"/>
    <lineage>
        <taxon>Bacteria</taxon>
        <taxon>Pseudomonadati</taxon>
        <taxon>Pseudomonadota</taxon>
        <taxon>Betaproteobacteria</taxon>
        <taxon>Neisseriales</taxon>
        <taxon>Leeiaceae</taxon>
        <taxon>Leeia</taxon>
    </lineage>
</organism>
<dbReference type="SUPFAM" id="SSF47384">
    <property type="entry name" value="Homodimeric domain of signal transducing histidine kinase"/>
    <property type="match status" value="1"/>
</dbReference>
<dbReference type="PANTHER" id="PTHR43065:SF10">
    <property type="entry name" value="PEROXIDE STRESS-ACTIVATED HISTIDINE KINASE MAK3"/>
    <property type="match status" value="1"/>
</dbReference>
<gene>
    <name evidence="13" type="ORF">HF682_06260</name>
</gene>
<evidence type="ECO:0000256" key="1">
    <source>
        <dbReference type="ARBA" id="ARBA00000085"/>
    </source>
</evidence>
<keyword evidence="3" id="KW-0597">Phosphoprotein</keyword>
<feature type="domain" description="Histidine kinase" evidence="10">
    <location>
        <begin position="540"/>
        <end position="754"/>
    </location>
</feature>
<feature type="domain" description="PAS" evidence="11">
    <location>
        <begin position="286"/>
        <end position="358"/>
    </location>
</feature>
<dbReference type="CDD" id="cd00130">
    <property type="entry name" value="PAS"/>
    <property type="match status" value="1"/>
</dbReference>
<evidence type="ECO:0000259" key="12">
    <source>
        <dbReference type="PROSITE" id="PS50113"/>
    </source>
</evidence>
<dbReference type="InterPro" id="IPR005467">
    <property type="entry name" value="His_kinase_dom"/>
</dbReference>
<dbReference type="SMART" id="SM00388">
    <property type="entry name" value="HisKA"/>
    <property type="match status" value="1"/>
</dbReference>